<feature type="chain" id="PRO_5014176617" evidence="3">
    <location>
        <begin position="19"/>
        <end position="436"/>
    </location>
</feature>
<keyword evidence="2" id="KW-1133">Transmembrane helix</keyword>
<accession>A0A2I1GH60</accession>
<dbReference type="AlphaFoldDB" id="A0A2I1GH60"/>
<dbReference type="EMBL" id="LLXI01000424">
    <property type="protein sequence ID" value="PKY45963.1"/>
    <property type="molecule type" value="Genomic_DNA"/>
</dbReference>
<keyword evidence="2" id="KW-0812">Transmembrane</keyword>
<evidence type="ECO:0000256" key="3">
    <source>
        <dbReference type="SAM" id="SignalP"/>
    </source>
</evidence>
<keyword evidence="5" id="KW-1185">Reference proteome</keyword>
<keyword evidence="2" id="KW-0472">Membrane</keyword>
<feature type="transmembrane region" description="Helical" evidence="2">
    <location>
        <begin position="355"/>
        <end position="374"/>
    </location>
</feature>
<evidence type="ECO:0000313" key="5">
    <source>
        <dbReference type="Proteomes" id="UP000234323"/>
    </source>
</evidence>
<proteinExistence type="predicted"/>
<dbReference type="VEuPathDB" id="FungiDB:RhiirA1_462384"/>
<name>A0A2I1GH60_9GLOM</name>
<protein>
    <submittedName>
        <fullName evidence="4">Uncharacterized protein</fullName>
    </submittedName>
</protein>
<evidence type="ECO:0000256" key="2">
    <source>
        <dbReference type="SAM" id="Phobius"/>
    </source>
</evidence>
<sequence length="436" mass="50068">MSFFFTIFITFLCPFVSAQLPENDYSQEAFSGYFDVLINFMVPFVIFVMVDFDYGKEGSKTVAQLVRSLIYFLLVGMQQELAFTFSSVKVSNFIKVLQHILVALLLIEIIGEFTLSITKEKSSIRNPLNNEKSSSTHERKVEPLLKKSESKISISSSADRDTKTTIENDEQSEEKENVLKPESKILISSSTDRYMDEIYEQPEEKENVLKPEPKILISSSADSSADRYIDEIYEQPEEKENELKPESKILISSSADRYIDEIYEQPEEKENELKPEPKILISSSADRYTENAIELKPEPVTLILSSADKDTKTTTENDEQSEEKENVLKPEPKILISSSIIDWIMGNKSTFIRTLFLIDYTSLILFIILLGFLLNDLKEIITRNFVIALAISFSLTFIVQSTILIVANRGSKFNNYIVHHHQVYYKIFPKYSQLFL</sequence>
<feature type="region of interest" description="Disordered" evidence="1">
    <location>
        <begin position="306"/>
        <end position="326"/>
    </location>
</feature>
<dbReference type="VEuPathDB" id="FungiDB:RhiirFUN_018404"/>
<feature type="signal peptide" evidence="3">
    <location>
        <begin position="1"/>
        <end position="18"/>
    </location>
</feature>
<reference evidence="4 5" key="1">
    <citation type="submission" date="2015-10" db="EMBL/GenBank/DDBJ databases">
        <title>Genome analyses suggest a sexual origin of heterokaryosis in a supposedly ancient asexual fungus.</title>
        <authorList>
            <person name="Ropars J."/>
            <person name="Sedzielewska K."/>
            <person name="Noel J."/>
            <person name="Charron P."/>
            <person name="Farinelli L."/>
            <person name="Marton T."/>
            <person name="Kruger M."/>
            <person name="Pelin A."/>
            <person name="Brachmann A."/>
            <person name="Corradi N."/>
        </authorList>
    </citation>
    <scope>NUCLEOTIDE SEQUENCE [LARGE SCALE GENOMIC DNA]</scope>
    <source>
        <strain evidence="4 5">A4</strain>
    </source>
</reference>
<gene>
    <name evidence="4" type="ORF">RhiirA4_460707</name>
</gene>
<keyword evidence="3" id="KW-0732">Signal</keyword>
<dbReference type="VEuPathDB" id="FungiDB:FUN_000996"/>
<feature type="region of interest" description="Disordered" evidence="1">
    <location>
        <begin position="148"/>
        <end position="180"/>
    </location>
</feature>
<evidence type="ECO:0000313" key="4">
    <source>
        <dbReference type="EMBL" id="PKY45963.1"/>
    </source>
</evidence>
<evidence type="ECO:0000256" key="1">
    <source>
        <dbReference type="SAM" id="MobiDB-lite"/>
    </source>
</evidence>
<feature type="transmembrane region" description="Helical" evidence="2">
    <location>
        <begin position="386"/>
        <end position="407"/>
    </location>
</feature>
<dbReference type="VEuPathDB" id="FungiDB:RhiirA1_513551"/>
<organism evidence="4 5">
    <name type="scientific">Rhizophagus irregularis</name>
    <dbReference type="NCBI Taxonomy" id="588596"/>
    <lineage>
        <taxon>Eukaryota</taxon>
        <taxon>Fungi</taxon>
        <taxon>Fungi incertae sedis</taxon>
        <taxon>Mucoromycota</taxon>
        <taxon>Glomeromycotina</taxon>
        <taxon>Glomeromycetes</taxon>
        <taxon>Glomerales</taxon>
        <taxon>Glomeraceae</taxon>
        <taxon>Rhizophagus</taxon>
    </lineage>
</organism>
<comment type="caution">
    <text evidence="4">The sequence shown here is derived from an EMBL/GenBank/DDBJ whole genome shotgun (WGS) entry which is preliminary data.</text>
</comment>
<dbReference type="Proteomes" id="UP000234323">
    <property type="component" value="Unassembled WGS sequence"/>
</dbReference>